<evidence type="ECO:0000313" key="20">
    <source>
        <dbReference type="Proteomes" id="UP000462362"/>
    </source>
</evidence>
<dbReference type="RefSeq" id="WP_008810941.1">
    <property type="nucleotide sequence ID" value="NZ_CALXOM010000004.1"/>
</dbReference>
<dbReference type="GO" id="GO:0003677">
    <property type="term" value="F:DNA binding"/>
    <property type="evidence" value="ECO:0007669"/>
    <property type="project" value="InterPro"/>
</dbReference>
<keyword evidence="10 18" id="KW-0269">Exonuclease</keyword>
<evidence type="ECO:0000256" key="8">
    <source>
        <dbReference type="ARBA" id="ARBA00022723"/>
    </source>
</evidence>
<keyword evidence="7 18" id="KW-0540">Nuclease</keyword>
<organism evidence="19 20">
    <name type="scientific">Parasutterella excrementihominis</name>
    <dbReference type="NCBI Taxonomy" id="487175"/>
    <lineage>
        <taxon>Bacteria</taxon>
        <taxon>Pseudomonadati</taxon>
        <taxon>Pseudomonadota</taxon>
        <taxon>Betaproteobacteria</taxon>
        <taxon>Burkholderiales</taxon>
        <taxon>Sutterellaceae</taxon>
        <taxon>Parasutterella</taxon>
    </lineage>
</organism>
<keyword evidence="12 18" id="KW-0239">DNA-directed DNA polymerase</keyword>
<accession>A0A6I3RWZ1</accession>
<dbReference type="NCBIfam" id="TIGR01406">
    <property type="entry name" value="dnaQ_proteo"/>
    <property type="match status" value="1"/>
</dbReference>
<proteinExistence type="predicted"/>
<dbReference type="EMBL" id="WNCL01000002">
    <property type="protein sequence ID" value="MTU42289.1"/>
    <property type="molecule type" value="Genomic_DNA"/>
</dbReference>
<dbReference type="GO" id="GO:0045004">
    <property type="term" value="P:DNA replication proofreading"/>
    <property type="evidence" value="ECO:0007669"/>
    <property type="project" value="TreeGrafter"/>
</dbReference>
<keyword evidence="6 18" id="KW-0235">DNA replication</keyword>
<evidence type="ECO:0000256" key="15">
    <source>
        <dbReference type="PIRSR" id="PIRSR606309-1"/>
    </source>
</evidence>
<comment type="cofactor">
    <cofactor evidence="1 18">
        <name>Mn(2+)</name>
        <dbReference type="ChEBI" id="CHEBI:29035"/>
    </cofactor>
</comment>
<evidence type="ECO:0000256" key="14">
    <source>
        <dbReference type="ARBA" id="ARBA00049244"/>
    </source>
</evidence>
<dbReference type="InterPro" id="IPR006309">
    <property type="entry name" value="DnaQ_proteo"/>
</dbReference>
<feature type="binding site" evidence="16">
    <location>
        <position position="57"/>
    </location>
    <ligand>
        <name>substrate</name>
    </ligand>
</feature>
<evidence type="ECO:0000256" key="12">
    <source>
        <dbReference type="ARBA" id="ARBA00022932"/>
    </source>
</evidence>
<dbReference type="Pfam" id="PF00929">
    <property type="entry name" value="RNase_T"/>
    <property type="match status" value="1"/>
</dbReference>
<feature type="binding site" evidence="17">
    <location>
        <position position="9"/>
    </location>
    <ligand>
        <name>a divalent metal cation</name>
        <dbReference type="ChEBI" id="CHEBI:60240"/>
        <label>1</label>
        <note>catalytic</note>
    </ligand>
</feature>
<dbReference type="GO" id="GO:0005829">
    <property type="term" value="C:cytosol"/>
    <property type="evidence" value="ECO:0007669"/>
    <property type="project" value="TreeGrafter"/>
</dbReference>
<feature type="binding site" evidence="16">
    <location>
        <position position="7"/>
    </location>
    <ligand>
        <name>substrate</name>
    </ligand>
</feature>
<evidence type="ECO:0000256" key="9">
    <source>
        <dbReference type="ARBA" id="ARBA00022801"/>
    </source>
</evidence>
<feature type="binding site" evidence="16">
    <location>
        <position position="161"/>
    </location>
    <ligand>
        <name>substrate</name>
    </ligand>
</feature>
<dbReference type="NCBIfam" id="NF004316">
    <property type="entry name" value="PRK05711.1"/>
    <property type="match status" value="1"/>
</dbReference>
<keyword evidence="4 18" id="KW-0808">Transferase</keyword>
<gene>
    <name evidence="18 19" type="primary">dnaQ</name>
    <name evidence="19" type="ORF">GMD42_01360</name>
</gene>
<dbReference type="InterPro" id="IPR036397">
    <property type="entry name" value="RNaseH_sf"/>
</dbReference>
<dbReference type="AlphaFoldDB" id="A0A6I3RWZ1"/>
<evidence type="ECO:0000256" key="1">
    <source>
        <dbReference type="ARBA" id="ARBA00001936"/>
    </source>
</evidence>
<feature type="active site" description="Proton acceptor" evidence="15">
    <location>
        <position position="156"/>
    </location>
</feature>
<comment type="subunit">
    <text evidence="18">DNA polymerase III contains a core (composed of alpha, epsilon and theta chains) that associates with a tau subunit. This core dimerizes to form the POLIII' complex. PolIII' associates with the gamma complex (composed of gamma, delta, delta', psi and chi chains) and with the beta chain to form the complete DNA polymerase III complex.</text>
</comment>
<evidence type="ECO:0000256" key="4">
    <source>
        <dbReference type="ARBA" id="ARBA00022679"/>
    </source>
</evidence>
<evidence type="ECO:0000256" key="2">
    <source>
        <dbReference type="ARBA" id="ARBA00012417"/>
    </source>
</evidence>
<keyword evidence="9 18" id="KW-0378">Hydrolase</keyword>
<evidence type="ECO:0000256" key="10">
    <source>
        <dbReference type="ARBA" id="ARBA00022839"/>
    </source>
</evidence>
<dbReference type="GeneID" id="43348009"/>
<dbReference type="InterPro" id="IPR013520">
    <property type="entry name" value="Ribonucl_H"/>
</dbReference>
<dbReference type="GO" id="GO:0003887">
    <property type="term" value="F:DNA-directed DNA polymerase activity"/>
    <property type="evidence" value="ECO:0007669"/>
    <property type="project" value="UniProtKB-KW"/>
</dbReference>
<keyword evidence="11 17" id="KW-0460">Magnesium</keyword>
<evidence type="ECO:0000256" key="11">
    <source>
        <dbReference type="ARBA" id="ARBA00022842"/>
    </source>
</evidence>
<dbReference type="GO" id="GO:0008408">
    <property type="term" value="F:3'-5' exonuclease activity"/>
    <property type="evidence" value="ECO:0007669"/>
    <property type="project" value="TreeGrafter"/>
</dbReference>
<evidence type="ECO:0000256" key="16">
    <source>
        <dbReference type="PIRSR" id="PIRSR606309-2"/>
    </source>
</evidence>
<feature type="binding site" evidence="16">
    <location>
        <position position="9"/>
    </location>
    <ligand>
        <name>substrate</name>
    </ligand>
</feature>
<dbReference type="EC" id="2.7.7.7" evidence="2 18"/>
<keyword evidence="8 17" id="KW-0479">Metal-binding</keyword>
<dbReference type="FunFam" id="3.30.420.10:FF:000012">
    <property type="entry name" value="DNA polymerase III subunit epsilon"/>
    <property type="match status" value="1"/>
</dbReference>
<protein>
    <recommendedName>
        <fullName evidence="3 18">DNA polymerase III subunit epsilon</fullName>
        <ecNumber evidence="2 18">2.7.7.7</ecNumber>
    </recommendedName>
</protein>
<comment type="caution">
    <text evidence="19">The sequence shown here is derived from an EMBL/GenBank/DDBJ whole genome shotgun (WGS) entry which is preliminary data.</text>
</comment>
<comment type="function">
    <text evidence="18">DNA polymerase III is a complex, multichain enzyme responsible for most of the replicative synthesis in bacteria. The epsilon subunit contain the editing function and is a proofreading 3'-5' exonuclease.</text>
</comment>
<dbReference type="PANTHER" id="PTHR30231:SF41">
    <property type="entry name" value="DNA POLYMERASE III SUBUNIT EPSILON"/>
    <property type="match status" value="1"/>
</dbReference>
<reference evidence="19 20" key="1">
    <citation type="journal article" date="2019" name="Nat. Med.">
        <title>A library of human gut bacterial isolates paired with longitudinal multiomics data enables mechanistic microbiome research.</title>
        <authorList>
            <person name="Poyet M."/>
            <person name="Groussin M."/>
            <person name="Gibbons S.M."/>
            <person name="Avila-Pacheco J."/>
            <person name="Jiang X."/>
            <person name="Kearney S.M."/>
            <person name="Perrotta A.R."/>
            <person name="Berdy B."/>
            <person name="Zhao S."/>
            <person name="Lieberman T.D."/>
            <person name="Swanson P.K."/>
            <person name="Smith M."/>
            <person name="Roesemann S."/>
            <person name="Alexander J.E."/>
            <person name="Rich S.A."/>
            <person name="Livny J."/>
            <person name="Vlamakis H."/>
            <person name="Clish C."/>
            <person name="Bullock K."/>
            <person name="Deik A."/>
            <person name="Scott J."/>
            <person name="Pierce K.A."/>
            <person name="Xavier R.J."/>
            <person name="Alm E.J."/>
        </authorList>
    </citation>
    <scope>NUCLEOTIDE SEQUENCE [LARGE SCALE GENOMIC DNA]</scope>
    <source>
        <strain evidence="19 20">BIOML-A2</strain>
    </source>
</reference>
<dbReference type="GO" id="GO:0046872">
    <property type="term" value="F:metal ion binding"/>
    <property type="evidence" value="ECO:0007669"/>
    <property type="project" value="UniProtKB-KW"/>
</dbReference>
<dbReference type="InterPro" id="IPR012337">
    <property type="entry name" value="RNaseH-like_sf"/>
</dbReference>
<evidence type="ECO:0000313" key="19">
    <source>
        <dbReference type="EMBL" id="MTU42289.1"/>
    </source>
</evidence>
<comment type="cofactor">
    <cofactor evidence="17">
        <name>Mg(2+)</name>
        <dbReference type="ChEBI" id="CHEBI:18420"/>
    </cofactor>
    <cofactor evidence="17">
        <name>Mn(2+)</name>
        <dbReference type="ChEBI" id="CHEBI:29035"/>
    </cofactor>
    <text evidence="17">Binds 2 divalent metal cations. Magnesium or manganese.</text>
</comment>
<name>A0A6I3RWZ1_9BURK</name>
<comment type="catalytic activity">
    <reaction evidence="14 18">
        <text>DNA(n) + a 2'-deoxyribonucleoside 5'-triphosphate = DNA(n+1) + diphosphate</text>
        <dbReference type="Rhea" id="RHEA:22508"/>
        <dbReference type="Rhea" id="RHEA-COMP:17339"/>
        <dbReference type="Rhea" id="RHEA-COMP:17340"/>
        <dbReference type="ChEBI" id="CHEBI:33019"/>
        <dbReference type="ChEBI" id="CHEBI:61560"/>
        <dbReference type="ChEBI" id="CHEBI:173112"/>
        <dbReference type="EC" id="2.7.7.7"/>
    </reaction>
</comment>
<dbReference type="InterPro" id="IPR006054">
    <property type="entry name" value="DnaQ"/>
</dbReference>
<evidence type="ECO:0000256" key="13">
    <source>
        <dbReference type="ARBA" id="ARBA00023211"/>
    </source>
</evidence>
<dbReference type="SUPFAM" id="SSF53098">
    <property type="entry name" value="Ribonuclease H-like"/>
    <property type="match status" value="1"/>
</dbReference>
<feature type="binding site" evidence="16">
    <location>
        <position position="52"/>
    </location>
    <ligand>
        <name>substrate</name>
    </ligand>
</feature>
<dbReference type="SMART" id="SM00479">
    <property type="entry name" value="EXOIII"/>
    <property type="match status" value="1"/>
</dbReference>
<keyword evidence="13 17" id="KW-0464">Manganese</keyword>
<dbReference type="Proteomes" id="UP000462362">
    <property type="component" value="Unassembled WGS sequence"/>
</dbReference>
<evidence type="ECO:0000256" key="5">
    <source>
        <dbReference type="ARBA" id="ARBA00022695"/>
    </source>
</evidence>
<dbReference type="PANTHER" id="PTHR30231">
    <property type="entry name" value="DNA POLYMERASE III SUBUNIT EPSILON"/>
    <property type="match status" value="1"/>
</dbReference>
<keyword evidence="5 18" id="KW-0548">Nucleotidyltransferase</keyword>
<evidence type="ECO:0000256" key="17">
    <source>
        <dbReference type="PIRSR" id="PIRSR606309-3"/>
    </source>
</evidence>
<feature type="binding site" evidence="17">
    <location>
        <position position="161"/>
    </location>
    <ligand>
        <name>a divalent metal cation</name>
        <dbReference type="ChEBI" id="CHEBI:60240"/>
        <label>1</label>
        <note>catalytic</note>
    </ligand>
</feature>
<evidence type="ECO:0000256" key="18">
    <source>
        <dbReference type="RuleBase" id="RU364087"/>
    </source>
</evidence>
<evidence type="ECO:0000256" key="3">
    <source>
        <dbReference type="ARBA" id="ARBA00020352"/>
    </source>
</evidence>
<feature type="binding site" evidence="17">
    <location>
        <position position="7"/>
    </location>
    <ligand>
        <name>a divalent metal cation</name>
        <dbReference type="ChEBI" id="CHEBI:60240"/>
        <label>1</label>
        <note>catalytic</note>
    </ligand>
</feature>
<dbReference type="CDD" id="cd06131">
    <property type="entry name" value="DNA_pol_III_epsilon_Ecoli_like"/>
    <property type="match status" value="1"/>
</dbReference>
<dbReference type="Gene3D" id="3.30.420.10">
    <property type="entry name" value="Ribonuclease H-like superfamily/Ribonuclease H"/>
    <property type="match status" value="1"/>
</dbReference>
<evidence type="ECO:0000256" key="7">
    <source>
        <dbReference type="ARBA" id="ARBA00022722"/>
    </source>
</evidence>
<evidence type="ECO:0000256" key="6">
    <source>
        <dbReference type="ARBA" id="ARBA00022705"/>
    </source>
</evidence>
<sequence>MREICLDTETTGMAAKEGDRIIEIGCVELGEHGLTDKNFHEYIDPERQMEAEVIRVHKITNEFLVGKPKFADIADKFIEFVQGARLIIHNAQFDIGFLNEELRKLGKPSMEEICGKDNIIDSMELAKAAFPQMHNSLDALCKRLEIDTTRRVKEGHGALLDAELLGQVYLVLKQQQGILEIDAAPVSADVHDISDVELPVIRATEEDLSENERVLEMVRKAAKGPALYDLDEETFNAKRKEEQDALDAKEAKLQDLLKNL</sequence>
<dbReference type="NCBIfam" id="TIGR00573">
    <property type="entry name" value="dnaq"/>
    <property type="match status" value="1"/>
</dbReference>